<dbReference type="AlphaFoldDB" id="A0A157RKB7"/>
<reference evidence="4 5" key="1">
    <citation type="submission" date="2016-03" db="EMBL/GenBank/DDBJ databases">
        <authorList>
            <consortium name="Pathogen Informatics"/>
        </authorList>
    </citation>
    <scope>NUCLEOTIDE SEQUENCE [LARGE SCALE GENOMIC DNA]</scope>
    <source>
        <strain evidence="4 5">NCTC13364</strain>
    </source>
</reference>
<protein>
    <submittedName>
        <fullName evidence="4">Lipoprotein</fullName>
    </submittedName>
</protein>
<dbReference type="Proteomes" id="UP000077037">
    <property type="component" value="Unassembled WGS sequence"/>
</dbReference>
<dbReference type="RefSeq" id="WP_066420678.1">
    <property type="nucleotide sequence ID" value="NZ_FKBS01000029.1"/>
</dbReference>
<accession>A0A157RKB7</accession>
<keyword evidence="4" id="KW-0449">Lipoprotein</keyword>
<sequence>MNIQQLGPSLRLAMACAALASLTACAGAQQQSEPQPVVKQVETDDKAASAPVTPPAPPTPSPSAAAEPPAVTTTVAELQGLIQNRQVAELRTTYNGSYGASLLFKADDMQYYVALFQQRDFWRVVKTVSQPQAEATYRAFVAQAAELAAIDLQRIRLQAENGNAEKQLAARSRQLSVLQADQALRQQQEKVVADRQAQLRQERDALAEQRQDTRAQLRALQRQIDELQAEQERVGKKPAPRRN</sequence>
<evidence type="ECO:0000256" key="1">
    <source>
        <dbReference type="SAM" id="Coils"/>
    </source>
</evidence>
<name>A0A157RKB7_9BORD</name>
<feature type="region of interest" description="Disordered" evidence="2">
    <location>
        <begin position="31"/>
        <end position="69"/>
    </location>
</feature>
<keyword evidence="1" id="KW-0175">Coiled coil</keyword>
<keyword evidence="3" id="KW-0732">Signal</keyword>
<organism evidence="4 5">
    <name type="scientific">Bordetella ansorpii</name>
    <dbReference type="NCBI Taxonomy" id="288768"/>
    <lineage>
        <taxon>Bacteria</taxon>
        <taxon>Pseudomonadati</taxon>
        <taxon>Pseudomonadota</taxon>
        <taxon>Betaproteobacteria</taxon>
        <taxon>Burkholderiales</taxon>
        <taxon>Alcaligenaceae</taxon>
        <taxon>Bordetella</taxon>
    </lineage>
</organism>
<dbReference type="Pfam" id="PF11180">
    <property type="entry name" value="DUF2968"/>
    <property type="match status" value="1"/>
</dbReference>
<evidence type="ECO:0000256" key="2">
    <source>
        <dbReference type="SAM" id="MobiDB-lite"/>
    </source>
</evidence>
<feature type="signal peptide" evidence="3">
    <location>
        <begin position="1"/>
        <end position="26"/>
    </location>
</feature>
<proteinExistence type="predicted"/>
<evidence type="ECO:0000256" key="3">
    <source>
        <dbReference type="SAM" id="SignalP"/>
    </source>
</evidence>
<dbReference type="OrthoDB" id="5952682at2"/>
<feature type="chain" id="PRO_5007615690" evidence="3">
    <location>
        <begin position="27"/>
        <end position="243"/>
    </location>
</feature>
<dbReference type="InterPro" id="IPR021350">
    <property type="entry name" value="DUF2968"/>
</dbReference>
<feature type="coiled-coil region" evidence="1">
    <location>
        <begin position="192"/>
        <end position="237"/>
    </location>
</feature>
<feature type="compositionally biased region" description="Pro residues" evidence="2">
    <location>
        <begin position="52"/>
        <end position="61"/>
    </location>
</feature>
<dbReference type="EMBL" id="FKBS01000029">
    <property type="protein sequence ID" value="SAI58431.1"/>
    <property type="molecule type" value="Genomic_DNA"/>
</dbReference>
<evidence type="ECO:0000313" key="4">
    <source>
        <dbReference type="EMBL" id="SAI58431.1"/>
    </source>
</evidence>
<evidence type="ECO:0000313" key="5">
    <source>
        <dbReference type="Proteomes" id="UP000077037"/>
    </source>
</evidence>
<gene>
    <name evidence="4" type="ORF">SAMEA1982600_05098</name>
</gene>